<dbReference type="Pfam" id="PF25209">
    <property type="entry name" value="Phage_capsid_4"/>
    <property type="match status" value="1"/>
</dbReference>
<accession>A0A0D6DYV0</accession>
<dbReference type="AlphaFoldDB" id="A0A0D6DYV0"/>
<sequence length="278" mass="29489">MATTKVSDLIVPEVMADMVSAKLPNKLRFTPLAAIDTTLQGRPGNTITVPKWSYIGAAEDVLEGAAIPLTALAKTSSEMTIKKAGKGIELTDEALLSGYGDPLGEAVNQLSLSIADKIDNDIIAAATTATQSVSIASGAKVTIAKLQNAIDIFGDEDYQSMILVTSSADAVALRDEWITAHPSADVVANVQVKGAFANILGVDIIRSNKATVGHGFLVKITADPETDETEPAFKIIMKRAVEVEKDRDIIRGTTVLTANEHYGAYLYDPLKVVKFTTA</sequence>
<dbReference type="HOGENOM" id="CLU_063212_0_0_9"/>
<dbReference type="RefSeq" id="WP_047916151.1">
    <property type="nucleotide sequence ID" value="NZ_LN774769.1"/>
</dbReference>
<gene>
    <name evidence="1" type="ORF">LACPI_1944</name>
</gene>
<evidence type="ECO:0000313" key="2">
    <source>
        <dbReference type="Proteomes" id="UP000033166"/>
    </source>
</evidence>
<dbReference type="EMBL" id="LN774769">
    <property type="protein sequence ID" value="CEN29144.1"/>
    <property type="molecule type" value="Genomic_DNA"/>
</dbReference>
<proteinExistence type="predicted"/>
<dbReference type="Proteomes" id="UP000033166">
    <property type="component" value="Chromosome I"/>
</dbReference>
<dbReference type="SUPFAM" id="SSF56563">
    <property type="entry name" value="Major capsid protein gp5"/>
    <property type="match status" value="1"/>
</dbReference>
<dbReference type="NCBIfam" id="TIGR04387">
    <property type="entry name" value="capsid_maj_N4"/>
    <property type="match status" value="1"/>
</dbReference>
<name>A0A0D6DYV0_9LACT</name>
<protein>
    <submittedName>
        <fullName evidence="1">Putative major phage head protein</fullName>
    </submittedName>
</protein>
<evidence type="ECO:0000313" key="1">
    <source>
        <dbReference type="EMBL" id="CEN29144.1"/>
    </source>
</evidence>
<organism evidence="1 2">
    <name type="scientific">Pseudolactococcus piscium MKFS47</name>
    <dbReference type="NCBI Taxonomy" id="297352"/>
    <lineage>
        <taxon>Bacteria</taxon>
        <taxon>Bacillati</taxon>
        <taxon>Bacillota</taxon>
        <taxon>Bacilli</taxon>
        <taxon>Lactobacillales</taxon>
        <taxon>Streptococcaceae</taxon>
        <taxon>Pseudolactococcus</taxon>
    </lineage>
</organism>
<reference evidence="2" key="1">
    <citation type="submission" date="2015-01" db="EMBL/GenBank/DDBJ databases">
        <authorList>
            <person name="Andreevskaya M."/>
        </authorList>
    </citation>
    <scope>NUCLEOTIDE SEQUENCE [LARGE SCALE GENOMIC DNA]</scope>
    <source>
        <strain evidence="2">MKFS47</strain>
    </source>
</reference>
<dbReference type="KEGG" id="lpk:LACPI_1944"/>